<organism evidence="1 2">
    <name type="scientific">Mya arenaria</name>
    <name type="common">Soft-shell clam</name>
    <dbReference type="NCBI Taxonomy" id="6604"/>
    <lineage>
        <taxon>Eukaryota</taxon>
        <taxon>Metazoa</taxon>
        <taxon>Spiralia</taxon>
        <taxon>Lophotrochozoa</taxon>
        <taxon>Mollusca</taxon>
        <taxon>Bivalvia</taxon>
        <taxon>Autobranchia</taxon>
        <taxon>Heteroconchia</taxon>
        <taxon>Euheterodonta</taxon>
        <taxon>Imparidentia</taxon>
        <taxon>Neoheterodontei</taxon>
        <taxon>Myida</taxon>
        <taxon>Myoidea</taxon>
        <taxon>Myidae</taxon>
        <taxon>Mya</taxon>
    </lineage>
</organism>
<dbReference type="EMBL" id="CP111027">
    <property type="protein sequence ID" value="WAR29074.1"/>
    <property type="molecule type" value="Genomic_DNA"/>
</dbReference>
<accession>A0ABY7G6U0</accession>
<protein>
    <submittedName>
        <fullName evidence="1">Uncharacterized protein</fullName>
    </submittedName>
</protein>
<name>A0ABY7G6U0_MYAAR</name>
<reference evidence="1" key="1">
    <citation type="submission" date="2022-11" db="EMBL/GenBank/DDBJ databases">
        <title>Centuries of genome instability and evolution in soft-shell clam transmissible cancer (bioRxiv).</title>
        <authorList>
            <person name="Hart S.F.M."/>
            <person name="Yonemitsu M.A."/>
            <person name="Giersch R.M."/>
            <person name="Beal B.F."/>
            <person name="Arriagada G."/>
            <person name="Davis B.W."/>
            <person name="Ostrander E.A."/>
            <person name="Goff S.P."/>
            <person name="Metzger M.J."/>
        </authorList>
    </citation>
    <scope>NUCLEOTIDE SEQUENCE</scope>
    <source>
        <strain evidence="1">MELC-2E11</strain>
        <tissue evidence="1">Siphon/mantle</tissue>
    </source>
</reference>
<evidence type="ECO:0000313" key="2">
    <source>
        <dbReference type="Proteomes" id="UP001164746"/>
    </source>
</evidence>
<proteinExistence type="predicted"/>
<evidence type="ECO:0000313" key="1">
    <source>
        <dbReference type="EMBL" id="WAR29074.1"/>
    </source>
</evidence>
<sequence>MEEDPAIQIEKFKFEPNSDNPNSLWPESYKADKTWDIRFKAKAKKITDAERPVRQDYNEYGTDGNSL</sequence>
<dbReference type="Proteomes" id="UP001164746">
    <property type="component" value="Chromosome 16"/>
</dbReference>
<keyword evidence="2" id="KW-1185">Reference proteome</keyword>
<gene>
    <name evidence="1" type="ORF">MAR_002642</name>
</gene>